<accession>A0A518EZ67</accession>
<dbReference type="GO" id="GO:0003677">
    <property type="term" value="F:DNA binding"/>
    <property type="evidence" value="ECO:0007669"/>
    <property type="project" value="UniProtKB-UniRule"/>
</dbReference>
<evidence type="ECO:0000256" key="2">
    <source>
        <dbReference type="ARBA" id="ARBA00010961"/>
    </source>
</evidence>
<comment type="function">
    <text evidence="1 6">Required for the transposition of the insertion element.</text>
</comment>
<keyword evidence="4 6" id="KW-0238">DNA-binding</keyword>
<evidence type="ECO:0000256" key="4">
    <source>
        <dbReference type="ARBA" id="ARBA00023125"/>
    </source>
</evidence>
<evidence type="ECO:0000313" key="7">
    <source>
        <dbReference type="EMBL" id="QDV09377.1"/>
    </source>
</evidence>
<dbReference type="GO" id="GO:0004803">
    <property type="term" value="F:transposase activity"/>
    <property type="evidence" value="ECO:0007669"/>
    <property type="project" value="UniProtKB-UniRule"/>
</dbReference>
<dbReference type="GO" id="GO:0006313">
    <property type="term" value="P:DNA transposition"/>
    <property type="evidence" value="ECO:0007669"/>
    <property type="project" value="UniProtKB-UniRule"/>
</dbReference>
<gene>
    <name evidence="7" type="ORF">Poly30_49350</name>
</gene>
<dbReference type="EMBL" id="CP036434">
    <property type="protein sequence ID" value="QDV09377.1"/>
    <property type="molecule type" value="Genomic_DNA"/>
</dbReference>
<keyword evidence="5 6" id="KW-0233">DNA recombination</keyword>
<dbReference type="InterPro" id="IPR001207">
    <property type="entry name" value="Transposase_mutator"/>
</dbReference>
<dbReference type="PANTHER" id="PTHR33217:SF7">
    <property type="entry name" value="TRANSPOSASE FOR INSERTION SEQUENCE ELEMENT IS1081"/>
    <property type="match status" value="1"/>
</dbReference>
<evidence type="ECO:0000256" key="3">
    <source>
        <dbReference type="ARBA" id="ARBA00022578"/>
    </source>
</evidence>
<dbReference type="AlphaFoldDB" id="A0A518EZ67"/>
<proteinExistence type="inferred from homology"/>
<dbReference type="Pfam" id="PF00872">
    <property type="entry name" value="Transposase_mut"/>
    <property type="match status" value="1"/>
</dbReference>
<dbReference type="OrthoDB" id="286369at2"/>
<name>A0A518EZ67_9BACT</name>
<keyword evidence="3 6" id="KW-0815">Transposition</keyword>
<dbReference type="PANTHER" id="PTHR33217">
    <property type="entry name" value="TRANSPOSASE FOR INSERTION SEQUENCE ELEMENT IS1081"/>
    <property type="match status" value="1"/>
</dbReference>
<evidence type="ECO:0000256" key="5">
    <source>
        <dbReference type="ARBA" id="ARBA00023172"/>
    </source>
</evidence>
<comment type="similarity">
    <text evidence="2 6">Belongs to the transposase mutator family.</text>
</comment>
<organism evidence="7 8">
    <name type="scientific">Saltatorellus ferox</name>
    <dbReference type="NCBI Taxonomy" id="2528018"/>
    <lineage>
        <taxon>Bacteria</taxon>
        <taxon>Pseudomonadati</taxon>
        <taxon>Planctomycetota</taxon>
        <taxon>Planctomycetia</taxon>
        <taxon>Planctomycetia incertae sedis</taxon>
        <taxon>Saltatorellus</taxon>
    </lineage>
</organism>
<reference evidence="7 8" key="1">
    <citation type="submission" date="2019-02" db="EMBL/GenBank/DDBJ databases">
        <title>Deep-cultivation of Planctomycetes and their phenomic and genomic characterization uncovers novel biology.</title>
        <authorList>
            <person name="Wiegand S."/>
            <person name="Jogler M."/>
            <person name="Boedeker C."/>
            <person name="Pinto D."/>
            <person name="Vollmers J."/>
            <person name="Rivas-Marin E."/>
            <person name="Kohn T."/>
            <person name="Peeters S.H."/>
            <person name="Heuer A."/>
            <person name="Rast P."/>
            <person name="Oberbeckmann S."/>
            <person name="Bunk B."/>
            <person name="Jeske O."/>
            <person name="Meyerdierks A."/>
            <person name="Storesund J.E."/>
            <person name="Kallscheuer N."/>
            <person name="Luecker S."/>
            <person name="Lage O.M."/>
            <person name="Pohl T."/>
            <person name="Merkel B.J."/>
            <person name="Hornburger P."/>
            <person name="Mueller R.-W."/>
            <person name="Bruemmer F."/>
            <person name="Labrenz M."/>
            <person name="Spormann A.M."/>
            <person name="Op den Camp H."/>
            <person name="Overmann J."/>
            <person name="Amann R."/>
            <person name="Jetten M.S.M."/>
            <person name="Mascher T."/>
            <person name="Medema M.H."/>
            <person name="Devos D.P."/>
            <person name="Kaster A.-K."/>
            <person name="Ovreas L."/>
            <person name="Rohde M."/>
            <person name="Galperin M.Y."/>
            <person name="Jogler C."/>
        </authorList>
    </citation>
    <scope>NUCLEOTIDE SEQUENCE [LARGE SCALE GENOMIC DNA]</scope>
    <source>
        <strain evidence="7 8">Poly30</strain>
    </source>
</reference>
<evidence type="ECO:0000256" key="6">
    <source>
        <dbReference type="RuleBase" id="RU365089"/>
    </source>
</evidence>
<protein>
    <recommendedName>
        <fullName evidence="6">Mutator family transposase</fullName>
    </recommendedName>
</protein>
<sequence>MTGRKSKRVSTRRVQKVTEELWGLKAAFATVFRGVAWQRCQCQIQRNAQSYVSKIVMKRDMAEDLRSIFNAPTMPDAEQTLKTVLARYQDSEPGVTVSTEENSHEGVAVLSFPASHRRHLRTSNAVETDGGPRDIAAELLQVRPMALPDQRTQ</sequence>
<dbReference type="Proteomes" id="UP000320390">
    <property type="component" value="Chromosome"/>
</dbReference>
<keyword evidence="6" id="KW-0814">Transposable element</keyword>
<evidence type="ECO:0000313" key="8">
    <source>
        <dbReference type="Proteomes" id="UP000320390"/>
    </source>
</evidence>
<keyword evidence="8" id="KW-1185">Reference proteome</keyword>
<evidence type="ECO:0000256" key="1">
    <source>
        <dbReference type="ARBA" id="ARBA00002190"/>
    </source>
</evidence>